<dbReference type="Proteomes" id="UP001152592">
    <property type="component" value="Unassembled WGS sequence"/>
</dbReference>
<gene>
    <name evidence="6" type="ORF">PSALAMII_LOCUS5690</name>
</gene>
<accession>A0A9W4J686</accession>
<dbReference type="InterPro" id="IPR045047">
    <property type="entry name" value="Ard1-like"/>
</dbReference>
<protein>
    <recommendedName>
        <fullName evidence="5">N-acetyltransferase domain-containing protein</fullName>
    </recommendedName>
</protein>
<comment type="similarity">
    <text evidence="3">Belongs to the acetyltransferase family. ARD1 subfamily.</text>
</comment>
<comment type="caution">
    <text evidence="6">The sequence shown here is derived from an EMBL/GenBank/DDBJ whole genome shotgun (WGS) entry which is preliminary data.</text>
</comment>
<dbReference type="PANTHER" id="PTHR23091">
    <property type="entry name" value="N-TERMINAL ACETYLTRANSFERASE"/>
    <property type="match status" value="1"/>
</dbReference>
<dbReference type="GO" id="GO:0031415">
    <property type="term" value="C:NatA complex"/>
    <property type="evidence" value="ECO:0007669"/>
    <property type="project" value="InterPro"/>
</dbReference>
<evidence type="ECO:0000256" key="3">
    <source>
        <dbReference type="ARBA" id="ARBA00025786"/>
    </source>
</evidence>
<dbReference type="Gene3D" id="3.40.630.30">
    <property type="match status" value="1"/>
</dbReference>
<dbReference type="Pfam" id="PF00583">
    <property type="entry name" value="Acetyltransf_1"/>
    <property type="match status" value="1"/>
</dbReference>
<evidence type="ECO:0000313" key="7">
    <source>
        <dbReference type="Proteomes" id="UP001152592"/>
    </source>
</evidence>
<organism evidence="6 7">
    <name type="scientific">Penicillium salamii</name>
    <dbReference type="NCBI Taxonomy" id="1612424"/>
    <lineage>
        <taxon>Eukaryota</taxon>
        <taxon>Fungi</taxon>
        <taxon>Dikarya</taxon>
        <taxon>Ascomycota</taxon>
        <taxon>Pezizomycotina</taxon>
        <taxon>Eurotiomycetes</taxon>
        <taxon>Eurotiomycetidae</taxon>
        <taxon>Eurotiales</taxon>
        <taxon>Aspergillaceae</taxon>
        <taxon>Penicillium</taxon>
    </lineage>
</organism>
<sequence>MTITIISISTSISHDPLHRTAKRRKAHPSPHLSKLQTLTAKMVDIVPLSSYPSYIDLLPSIQTCNITNLPENYFLKYYLYHALTWPQLSFVAVVRPRNGYKQGSGNGLSGVGAAGDVSGQYPKVVGYVLAKMEEEPTDGKQHGHITSLSVMRTHRRLGIAERLMRMSRKELISRLRMDGKANDYTERAMAESHRAHFVSLHVRMSNVAALRLYRDTLGFEVEKVESGYYADGEDAYAMHLNLQNMWLDWKAIEKKDRENNKEEGDEDADEGEEVGELGKKDMDKQIRVKVGRGLGVGELVEKNEAQS</sequence>
<evidence type="ECO:0000256" key="4">
    <source>
        <dbReference type="SAM" id="MobiDB-lite"/>
    </source>
</evidence>
<dbReference type="SUPFAM" id="SSF55729">
    <property type="entry name" value="Acyl-CoA N-acyltransferases (Nat)"/>
    <property type="match status" value="1"/>
</dbReference>
<reference evidence="6" key="1">
    <citation type="submission" date="2021-07" db="EMBL/GenBank/DDBJ databases">
        <authorList>
            <person name="Branca A.L. A."/>
        </authorList>
    </citation>
    <scope>NUCLEOTIDE SEQUENCE</scope>
</reference>
<dbReference type="GO" id="GO:1990189">
    <property type="term" value="F:protein N-terminal-serine acetyltransferase activity"/>
    <property type="evidence" value="ECO:0007669"/>
    <property type="project" value="TreeGrafter"/>
</dbReference>
<dbReference type="PROSITE" id="PS51186">
    <property type="entry name" value="GNAT"/>
    <property type="match status" value="1"/>
</dbReference>
<name>A0A9W4J686_9EURO</name>
<feature type="domain" description="N-acetyltransferase" evidence="5">
    <location>
        <begin position="64"/>
        <end position="243"/>
    </location>
</feature>
<keyword evidence="1" id="KW-0808">Transferase</keyword>
<proteinExistence type="inferred from homology"/>
<evidence type="ECO:0000313" key="6">
    <source>
        <dbReference type="EMBL" id="CAG8380872.1"/>
    </source>
</evidence>
<keyword evidence="2" id="KW-0012">Acyltransferase</keyword>
<dbReference type="OrthoDB" id="25586at2759"/>
<evidence type="ECO:0000259" key="5">
    <source>
        <dbReference type="PROSITE" id="PS51186"/>
    </source>
</evidence>
<dbReference type="EMBL" id="CAJVPD010000236">
    <property type="protein sequence ID" value="CAG8380872.1"/>
    <property type="molecule type" value="Genomic_DNA"/>
</dbReference>
<evidence type="ECO:0000256" key="1">
    <source>
        <dbReference type="ARBA" id="ARBA00022679"/>
    </source>
</evidence>
<dbReference type="InterPro" id="IPR016181">
    <property type="entry name" value="Acyl_CoA_acyltransferase"/>
</dbReference>
<feature type="region of interest" description="Disordered" evidence="4">
    <location>
        <begin position="257"/>
        <end position="280"/>
    </location>
</feature>
<dbReference type="GO" id="GO:1990190">
    <property type="term" value="F:protein-N-terminal-glutamate acetyltransferase activity"/>
    <property type="evidence" value="ECO:0007669"/>
    <property type="project" value="TreeGrafter"/>
</dbReference>
<feature type="compositionally biased region" description="Acidic residues" evidence="4">
    <location>
        <begin position="263"/>
        <end position="275"/>
    </location>
</feature>
<dbReference type="PANTHER" id="PTHR23091:SF4">
    <property type="entry name" value="N-TERMINAL AMINO-ACID N(ALPHA)-ACETYLTRANSFERASE NATA"/>
    <property type="match status" value="1"/>
</dbReference>
<dbReference type="AlphaFoldDB" id="A0A9W4J686"/>
<dbReference type="CDD" id="cd04301">
    <property type="entry name" value="NAT_SF"/>
    <property type="match status" value="1"/>
</dbReference>
<evidence type="ECO:0000256" key="2">
    <source>
        <dbReference type="ARBA" id="ARBA00023315"/>
    </source>
</evidence>
<dbReference type="InterPro" id="IPR000182">
    <property type="entry name" value="GNAT_dom"/>
</dbReference>